<evidence type="ECO:0000313" key="3">
    <source>
        <dbReference type="Proteomes" id="UP000494040"/>
    </source>
</evidence>
<accession>A0A8I6RX68</accession>
<dbReference type="KEGG" id="clec:106668320"/>
<keyword evidence="3" id="KW-1185">Reference proteome</keyword>
<evidence type="ECO:0000313" key="2">
    <source>
        <dbReference type="EnsemblMetazoa" id="XP_014252452.1"/>
    </source>
</evidence>
<dbReference type="Proteomes" id="UP000494040">
    <property type="component" value="Unassembled WGS sequence"/>
</dbReference>
<evidence type="ECO:0000256" key="1">
    <source>
        <dbReference type="SAM" id="MobiDB-lite"/>
    </source>
</evidence>
<proteinExistence type="predicted"/>
<feature type="region of interest" description="Disordered" evidence="1">
    <location>
        <begin position="1342"/>
        <end position="1365"/>
    </location>
</feature>
<protein>
    <submittedName>
        <fullName evidence="2">Uncharacterized protein</fullName>
    </submittedName>
</protein>
<dbReference type="EnsemblMetazoa" id="XM_014396966.1">
    <property type="protein sequence ID" value="XP_014252452.1"/>
    <property type="gene ID" value="LOC106668320"/>
</dbReference>
<feature type="region of interest" description="Disordered" evidence="1">
    <location>
        <begin position="769"/>
        <end position="790"/>
    </location>
</feature>
<feature type="region of interest" description="Disordered" evidence="1">
    <location>
        <begin position="103"/>
        <end position="128"/>
    </location>
</feature>
<dbReference type="OrthoDB" id="424823at2759"/>
<feature type="compositionally biased region" description="Basic and acidic residues" evidence="1">
    <location>
        <begin position="108"/>
        <end position="128"/>
    </location>
</feature>
<dbReference type="GeneID" id="106668320"/>
<dbReference type="SUPFAM" id="SSF52540">
    <property type="entry name" value="P-loop containing nucleoside triphosphate hydrolases"/>
    <property type="match status" value="1"/>
</dbReference>
<dbReference type="InterPro" id="IPR027417">
    <property type="entry name" value="P-loop_NTPase"/>
</dbReference>
<name>A0A8I6RX68_CIMLE</name>
<dbReference type="RefSeq" id="XP_014252452.1">
    <property type="nucleotide sequence ID" value="XM_014396966.1"/>
</dbReference>
<feature type="region of interest" description="Disordered" evidence="1">
    <location>
        <begin position="921"/>
        <end position="959"/>
    </location>
</feature>
<dbReference type="Gene3D" id="3.40.50.300">
    <property type="entry name" value="P-loop containing nucleotide triphosphate hydrolases"/>
    <property type="match status" value="2"/>
</dbReference>
<sequence length="3432" mass="401854">MDHHFVFRVKAVTPGANQLHVVMSRMNCLPVYKVPQVHFGSQLSQTFPEETHYKEAREFIERMGKDEVVGVFITKHKQDQAQLEEYDSDQQEFEENLNKFLEGSRLGKVPDNDEANRKSKEPVEKEMQETSAENLKAVGAAATAEGEVNHTEAMTFAEKYRAVQETASTDERIRYLRYLNLQDAIKCYEKYKQNVDPPSDDELYTNVPKSLNLRTTISSWGRRCPVAFAHGLLLRGRSKYVARYHDKYYFLSTKKALKKFVIDPDRYLFPAFPISTCNVLVTGHPICGKTFVAEAIASYYNAVVVDFTSLRREARLYKYKAKLKLLDDITRSESLKYVNDVGVDVYVNDEFERHEDFIDWFVMAFRLMYFRAYICPPENIMTLPRKHGCVLPKKIKRAMSDIEELKPTNVFSRFFKHIAFHSTEEEQNTKEIYIQIIKNITDKVVSTEPATFPYPPGENDKEKIRNARRLFLVHKIPYFSSESILKKYLQNPLRILRFCPKVLKPHINPYHLDPHHPVVSSFAMEVWKNIDKSPKELAVHEEINILSQAIFEIEHKAKVNNLINYGGWVIDGVSLNSYLWQGLWERGLSSTFVVYLQDPDMESFSIKVNNKRYVEQEERFTAIEKTLDELDFKKSHQETEEEVLKETCKTNSMFSGIQLQNYEDLVSSDSEDEYSIDVKRKLIYSHDSIEQFIALDSITLKSASHKREKSMVSKISFSFVPDTGYQDANRHSRITTNSHLSNRSSTESRDSDELNKSVRLAEKYRPSLAAGSMRKKGDSRDMIDTGENPLSPTEYFHPECQFLKMNFTKKKHKLSDISLLPKLIFEKHIYNPRECNYKLPEVTELYNELADWNSEIKSKIFKHFQDQRLIMDELRNDVIQSGLMKSNMYYRRYVGRTDPIKYITDFYDVIDGPGAVHRTKSPLTSTFFTDHPEEVEEHPGEHEGEGEQPQPPAAEKTDKSVKETMESWALMGKFHDKAIELHELWTDQLQTVQTPLPYKTGITHTKPIIQKKLYWCVVHLREGMTVRALNLLTYLHKEYPICSRLCLQKFRRWPYYYTNIEEPYRYISPLKISVLGLPGSGSNKVAQVIADYLGLTYMNFFDKFNEKLLLPGHYPTGPYYEQPKLLTRQFLPPNINHTLSTMHYNTIMNAYLNHKRRMPLKHWVHFYLPDFKQGGFIYHQMPYSIHDFILMHGLNVMPDIIINIKRKRMLCRKRLENKILEMWKRRTRELNKARLISDQETRVYWKALYLLNFWKYLRILVDFFQDLKRLNERLKDVPVPEVAGEEEVNTGSKVELVEVEATEPLFMSVLGSMKVKKIFYMPHTLRSTKRVKYSIKYIQKPQRDDTTMSEEEDTTSDSRQSWGDSIDNSFSFREPFQNYDEFIPTPVDEETALALYRRETLAEKLRKKVEVKGKPVQQSILSGSRKIKSLNIQEDHRTSEDEIKQDSFASLKRIQGTCKLVTKSLLGHSTHVLNPDEMQRFRKSLIGIQMLKSKVKNKYLHLLEIDASCIFKRLKALLKKAMHFDPHFNETGMSAALLYIADDEDPNKVQVLDLEGVSHLTDLKEEVDKLFADRTLDHRITESLTLKGIQAELVNRFPVLNEFRNRKFMPSDGERLLGLIEKYRDISRFTPYVITYMNNKYPKPMLLGLLKNEVHKDEFKEILARTLKKEFLQIKRMRNYSKLFGNAWLDVKPGRRSMKTIMKTLLNYRMPHGETVYNVDFKYVEQYIDNGTFYLSKFGRRCPVECFEKNLLYHNDLLPSKPIVVAHKRYVYFLSSPEAKVKFTENPLKYIKHSQYCINIPISIMIIGPELSRRIKVAKYFEEKYNFEIVTVDIAMRFLFRNFPNSSLGNLIYEYLRRGLGIPIILVYQAVDLYISTCGRCTSYGWVFVGAPGTHESLCVLKELGLIPHLLLVVDLTDKTAYYNSIERKKDGKLKNGNIDLKFLRHIDKNVAEKNFKVWRCKEIQTRIANTCKQAVSFYIAKGNFYPLYSAIMLEMAMDKLYNALKASHYFRYYSAEVASPISTFNRIDRLSFTLSSSDLHDHCALCWECEGILVKSPDVGINDNVFQVNNWSYWFCPWHKNQMYVVPPNLNLYDSAKPLAMLPFRINRPVVKKILDFPYCITCYKNDSDKVKSMNGERYVPGNKKCIFTCGGRVLSTCREECLAKFYKRANHYMTAIAGFYEILECEDLDENFQLDQAVEVPKRFWPPAMKYPTWFVLTKDLQVPKLPQVDEIIEYNPMSISENSIIEFEELPLEPSTVRSEESIIWRPEISIVNSGSLEMIMLFEENKLNPPANKEEDALEIEKEMNSFKYVDDYRELDDYSFTHALKYFNHLYNNKGDMNPAELKDWKDEMAQEVSKFNMTSSQEEMLWNFILKLKEQHEKKEEEVAVCTEEMEITIHQISSSEYLPSSLSDEFKKIDLAESEHFEGASYYLNEESNFKLDPYSAYEDASEASCIKLQAEFTSQATESEWYSGRQSEEEASEFASTVVSTIGGFQSEIPSVTEDIIEEDFVPTTVSTFDSNFNKRYNENYFIKKYQGEGKSYPYKHFYGGEYAGEGRIRLPPKVVDTFFIEPEESFEEFFPYLGKCEYKFTSGMSLDTVPYSDKDKPITISEEKSYAIDFPKSPTSTTMGETFKVNVFASDQMYIKYITQTDLEDEPNLCLDVQNTIEQMKEIREVYNEEKVKNQNLAYLAETISDIVCNNNSTTAKNKLYQKLFNLGQVLHINVNHDQFPRSLNYDRKTQTFFNMRSNPFLGMGVLAPYFLGPGLKALCPLCAFSSITSKTKYESALTVTPFCCFTEFEIANNLNETIDHYNELDIEPEYKPSISYDSLNPNSSKNLFDQIDEIYEEIEVFDFECKDEEEEMEEEEWLYPNEVLYENEEWENCEEESLDLFGTNGQRTEEGDEDMICHKKWYEKVTFKPKLVKGYPWYYFDCGEEMEEEENVREHLSLHSFKKSVHNRPVSANEGGPTIDVIETVDVKTQLTQCSSDSDVVEAREQMKKMKQIALMKYCVQKAERRVTILDEYNNIHYYSPESYEIMEEYLELSEADLHLLEDEDEGSSVDENIEMCELLQSLQVKRKTYEDDGGRASILYMVKTMLERFIFNRSMLDMIQDPFDVTTFSVDSQYYDNIVDPGLIPHWLEKYHEETHILPDAIELLTLLKDDVYAEYIIEILRNWVKSYAYGSYNLHHFFDLLKATKCRKNEYNILGYKCLDKPLKNSSIWDTILTLERAKMPLDRITTNAAMDALHRSRFMKDQVMAMKKRFLIDIIRKKIRDLKMKWTRRMIQHKSAWQKKNEFTKLVSEEGKEAAYKSVYGGEKEKKRKKKRKSGMRMSDMTRAEFLKKIKKPKGKKESLFEKDLREFLTTLAYDLPPGERSPEMDIQERILDIYMKRHPKFYWMDSLDIPPKMTDAFFSTCEPDELPHPYNEPY</sequence>
<reference evidence="2" key="1">
    <citation type="submission" date="2022-01" db="UniProtKB">
        <authorList>
            <consortium name="EnsemblMetazoa"/>
        </authorList>
    </citation>
    <scope>IDENTIFICATION</scope>
</reference>
<feature type="compositionally biased region" description="Basic and acidic residues" evidence="1">
    <location>
        <begin position="746"/>
        <end position="757"/>
    </location>
</feature>
<feature type="region of interest" description="Disordered" evidence="1">
    <location>
        <begin position="728"/>
        <end position="757"/>
    </location>
</feature>
<organism evidence="2 3">
    <name type="scientific">Cimex lectularius</name>
    <name type="common">Bed bug</name>
    <name type="synonym">Acanthia lectularia</name>
    <dbReference type="NCBI Taxonomy" id="79782"/>
    <lineage>
        <taxon>Eukaryota</taxon>
        <taxon>Metazoa</taxon>
        <taxon>Ecdysozoa</taxon>
        <taxon>Arthropoda</taxon>
        <taxon>Hexapoda</taxon>
        <taxon>Insecta</taxon>
        <taxon>Pterygota</taxon>
        <taxon>Neoptera</taxon>
        <taxon>Paraneoptera</taxon>
        <taxon>Hemiptera</taxon>
        <taxon>Heteroptera</taxon>
        <taxon>Panheteroptera</taxon>
        <taxon>Cimicomorpha</taxon>
        <taxon>Cimicidae</taxon>
        <taxon>Cimex</taxon>
    </lineage>
</organism>
<feature type="compositionally biased region" description="Polar residues" evidence="1">
    <location>
        <begin position="734"/>
        <end position="745"/>
    </location>
</feature>